<dbReference type="PROSITE" id="PS51782">
    <property type="entry name" value="LYSM"/>
    <property type="match status" value="1"/>
</dbReference>
<comment type="caution">
    <text evidence="3">The sequence shown here is derived from an EMBL/GenBank/DDBJ whole genome shotgun (WGS) entry which is preliminary data.</text>
</comment>
<feature type="transmembrane region" description="Helical" evidence="1">
    <location>
        <begin position="33"/>
        <end position="55"/>
    </location>
</feature>
<evidence type="ECO:0000313" key="4">
    <source>
        <dbReference type="Proteomes" id="UP000532194"/>
    </source>
</evidence>
<gene>
    <name evidence="3" type="ORF">G1C95_0125</name>
</gene>
<dbReference type="AlphaFoldDB" id="A0A7Y0HQI6"/>
<dbReference type="EMBL" id="JAAIII010000001">
    <property type="protein sequence ID" value="NMM92940.1"/>
    <property type="molecule type" value="Genomic_DNA"/>
</dbReference>
<dbReference type="SMART" id="SM00257">
    <property type="entry name" value="LysM"/>
    <property type="match status" value="1"/>
</dbReference>
<dbReference type="CDD" id="cd00118">
    <property type="entry name" value="LysM"/>
    <property type="match status" value="1"/>
</dbReference>
<evidence type="ECO:0000259" key="2">
    <source>
        <dbReference type="PROSITE" id="PS51782"/>
    </source>
</evidence>
<dbReference type="Gene3D" id="3.10.350.10">
    <property type="entry name" value="LysM domain"/>
    <property type="match status" value="1"/>
</dbReference>
<feature type="domain" description="LysM" evidence="2">
    <location>
        <begin position="68"/>
        <end position="118"/>
    </location>
</feature>
<evidence type="ECO:0000256" key="1">
    <source>
        <dbReference type="SAM" id="Phobius"/>
    </source>
</evidence>
<sequence>MTVSMMMPAGHNAALSVRSDAETVHEKRQGARVVTVLMTVLAMVLMWGAMSALYAEPAQSNVRSVPMVSYTVRPGDTLWSYASAITPAGEDVSDTVAELIEINNLESGVLEAGQRIVVPAQ</sequence>
<protein>
    <submittedName>
        <fullName evidence="3">Peptidoglycan-binding protein LysM</fullName>
    </submittedName>
</protein>
<evidence type="ECO:0000313" key="3">
    <source>
        <dbReference type="EMBL" id="NMM92940.1"/>
    </source>
</evidence>
<accession>A0A7Y0HQI6</accession>
<reference evidence="3 4" key="1">
    <citation type="submission" date="2020-02" db="EMBL/GenBank/DDBJ databases">
        <title>Characterization of phylogenetic diversity of novel bifidobacterial species isolated in Czech ZOOs.</title>
        <authorList>
            <person name="Lugli G.A."/>
            <person name="Vera N.B."/>
            <person name="Ventura M."/>
        </authorList>
    </citation>
    <scope>NUCLEOTIDE SEQUENCE [LARGE SCALE GENOMIC DNA]</scope>
    <source>
        <strain evidence="3 4">DSM 109957</strain>
    </source>
</reference>
<dbReference type="Pfam" id="PF01476">
    <property type="entry name" value="LysM"/>
    <property type="match status" value="1"/>
</dbReference>
<keyword evidence="1" id="KW-1133">Transmembrane helix</keyword>
<dbReference type="InterPro" id="IPR018392">
    <property type="entry name" value="LysM"/>
</dbReference>
<proteinExistence type="predicted"/>
<organism evidence="3 4">
    <name type="scientific">Bifidobacterium oedipodis</name>
    <dbReference type="NCBI Taxonomy" id="2675322"/>
    <lineage>
        <taxon>Bacteria</taxon>
        <taxon>Bacillati</taxon>
        <taxon>Actinomycetota</taxon>
        <taxon>Actinomycetes</taxon>
        <taxon>Bifidobacteriales</taxon>
        <taxon>Bifidobacteriaceae</taxon>
        <taxon>Bifidobacterium</taxon>
    </lineage>
</organism>
<keyword evidence="1" id="KW-0472">Membrane</keyword>
<keyword evidence="4" id="KW-1185">Reference proteome</keyword>
<dbReference type="SUPFAM" id="SSF54106">
    <property type="entry name" value="LysM domain"/>
    <property type="match status" value="1"/>
</dbReference>
<dbReference type="InterPro" id="IPR036779">
    <property type="entry name" value="LysM_dom_sf"/>
</dbReference>
<dbReference type="Proteomes" id="UP000532194">
    <property type="component" value="Unassembled WGS sequence"/>
</dbReference>
<keyword evidence="1" id="KW-0812">Transmembrane</keyword>
<name>A0A7Y0HQI6_9BIFI</name>